<dbReference type="GO" id="GO:0005886">
    <property type="term" value="C:plasma membrane"/>
    <property type="evidence" value="ECO:0007669"/>
    <property type="project" value="TreeGrafter"/>
</dbReference>
<evidence type="ECO:0000256" key="1">
    <source>
        <dbReference type="ARBA" id="ARBA00004141"/>
    </source>
</evidence>
<dbReference type="InterPro" id="IPR001248">
    <property type="entry name" value="Pur-cyt_permease"/>
</dbReference>
<feature type="transmembrane region" description="Helical" evidence="7">
    <location>
        <begin position="304"/>
        <end position="323"/>
    </location>
</feature>
<dbReference type="Gene3D" id="1.10.4160.10">
    <property type="entry name" value="Hydantoin permease"/>
    <property type="match status" value="1"/>
</dbReference>
<gene>
    <name evidence="8" type="ORF">SAMN04489745_0907</name>
</gene>
<evidence type="ECO:0000256" key="3">
    <source>
        <dbReference type="ARBA" id="ARBA00022692"/>
    </source>
</evidence>
<comment type="subcellular location">
    <subcellularLocation>
        <location evidence="1">Membrane</location>
        <topology evidence="1">Multi-pass membrane protein</topology>
    </subcellularLocation>
</comment>
<feature type="region of interest" description="Disordered" evidence="6">
    <location>
        <begin position="1"/>
        <end position="34"/>
    </location>
</feature>
<dbReference type="InterPro" id="IPR045225">
    <property type="entry name" value="Uracil/uridine/allantoin_perm"/>
</dbReference>
<evidence type="ECO:0000256" key="5">
    <source>
        <dbReference type="ARBA" id="ARBA00023136"/>
    </source>
</evidence>
<feature type="transmembrane region" description="Helical" evidence="7">
    <location>
        <begin position="223"/>
        <end position="242"/>
    </location>
</feature>
<dbReference type="RefSeq" id="WP_066215986.1">
    <property type="nucleotide sequence ID" value="NZ_FNSN01000003.1"/>
</dbReference>
<evidence type="ECO:0000256" key="7">
    <source>
        <dbReference type="SAM" id="Phobius"/>
    </source>
</evidence>
<evidence type="ECO:0000313" key="8">
    <source>
        <dbReference type="EMBL" id="SEB66664.1"/>
    </source>
</evidence>
<accession>A0A1H4L7E5</accession>
<feature type="transmembrane region" description="Helical" evidence="7">
    <location>
        <begin position="386"/>
        <end position="403"/>
    </location>
</feature>
<keyword evidence="4 7" id="KW-1133">Transmembrane helix</keyword>
<protein>
    <submittedName>
        <fullName evidence="8">Nucleobase:cation symporter-1, NCS1 family</fullName>
    </submittedName>
</protein>
<dbReference type="EMBL" id="FNSN01000003">
    <property type="protein sequence ID" value="SEB66664.1"/>
    <property type="molecule type" value="Genomic_DNA"/>
</dbReference>
<feature type="transmembrane region" description="Helical" evidence="7">
    <location>
        <begin position="463"/>
        <end position="480"/>
    </location>
</feature>
<keyword evidence="5 7" id="KW-0472">Membrane</keyword>
<feature type="transmembrane region" description="Helical" evidence="7">
    <location>
        <begin position="86"/>
        <end position="117"/>
    </location>
</feature>
<name>A0A1H4L7E5_9MICC</name>
<dbReference type="CDD" id="cd11555">
    <property type="entry name" value="SLC-NCS1sbd_u1"/>
    <property type="match status" value="1"/>
</dbReference>
<dbReference type="STRING" id="156980.SAMN04489745_0907"/>
<sequence length="526" mass="56952">MQTNPSGVDPTTPVATQPGPGTPDHHHHHHHDFTGDLPRMSELTGVELSPQLYNKDLAPTRKAGRTWTAYSIFTLWANDVHSLGNYAFAVGLFALGMGAWQILLALGVGAVLLFLLLNFSGFMGQKTGVPFPVMSRISFGIRGAQIASVVRGAVAVAWFGIQTYLASVIFRIMIIKLIPGLAPLDRNDILGLSTLGWIAFVILWIVQLVIVSFGMEMIRKYEAFAGPIILVTMAALAIWVFVQAGGTIEINGIKHMDAGETWRNIFAGGALWVSIYGTFVLNFCDFTRNAVGKSSIVKGNFWGIPINMLLFGGIVVVLAGGQFKINGTLITSPSDVVQLIPNTLLLVLACLALLVLTVAVNLMANFVAPVYALTNLFPKHLDFRRAAWVSGTIGLIILPWNLYNNPFVIVYFLGGLGALLGPLFGVVMADYWLVRRGKVEVVKLYTEVEQGPYFYKRGFNPKAITALVVAAAVAVLIAFVPALDHLAAFAWFFGAGIGALVYYLIADRGARYLDSDGEVIAVASTH</sequence>
<proteinExistence type="inferred from homology"/>
<evidence type="ECO:0000256" key="2">
    <source>
        <dbReference type="ARBA" id="ARBA00008974"/>
    </source>
</evidence>
<dbReference type="PANTHER" id="PTHR30618">
    <property type="entry name" value="NCS1 FAMILY PURINE/PYRIMIDINE TRANSPORTER"/>
    <property type="match status" value="1"/>
</dbReference>
<evidence type="ECO:0000256" key="6">
    <source>
        <dbReference type="SAM" id="MobiDB-lite"/>
    </source>
</evidence>
<organism evidence="8 9">
    <name type="scientific">Arthrobacter woluwensis</name>
    <dbReference type="NCBI Taxonomy" id="156980"/>
    <lineage>
        <taxon>Bacteria</taxon>
        <taxon>Bacillati</taxon>
        <taxon>Actinomycetota</taxon>
        <taxon>Actinomycetes</taxon>
        <taxon>Micrococcales</taxon>
        <taxon>Micrococcaceae</taxon>
        <taxon>Arthrobacter</taxon>
    </lineage>
</organism>
<keyword evidence="9" id="KW-1185">Reference proteome</keyword>
<dbReference type="Proteomes" id="UP000182652">
    <property type="component" value="Unassembled WGS sequence"/>
</dbReference>
<keyword evidence="3 7" id="KW-0812">Transmembrane</keyword>
<evidence type="ECO:0000256" key="4">
    <source>
        <dbReference type="ARBA" id="ARBA00022989"/>
    </source>
</evidence>
<dbReference type="AlphaFoldDB" id="A0A1H4L7E5"/>
<dbReference type="Pfam" id="PF02133">
    <property type="entry name" value="Transp_cyt_pur"/>
    <property type="match status" value="1"/>
</dbReference>
<feature type="transmembrane region" description="Helical" evidence="7">
    <location>
        <begin position="343"/>
        <end position="374"/>
    </location>
</feature>
<feature type="transmembrane region" description="Helical" evidence="7">
    <location>
        <begin position="486"/>
        <end position="505"/>
    </location>
</feature>
<feature type="transmembrane region" description="Helical" evidence="7">
    <location>
        <begin position="194"/>
        <end position="211"/>
    </location>
</feature>
<dbReference type="PANTHER" id="PTHR30618:SF6">
    <property type="entry name" value="NCS1 FAMILY NUCLEOBASE:CATION SYMPORTER-1"/>
    <property type="match status" value="1"/>
</dbReference>
<comment type="similarity">
    <text evidence="2">Belongs to the purine-cytosine permease (2.A.39) family.</text>
</comment>
<evidence type="ECO:0000313" key="9">
    <source>
        <dbReference type="Proteomes" id="UP000182652"/>
    </source>
</evidence>
<dbReference type="GO" id="GO:0015205">
    <property type="term" value="F:nucleobase transmembrane transporter activity"/>
    <property type="evidence" value="ECO:0007669"/>
    <property type="project" value="TreeGrafter"/>
</dbReference>
<feature type="transmembrane region" description="Helical" evidence="7">
    <location>
        <begin position="409"/>
        <end position="434"/>
    </location>
</feature>
<feature type="transmembrane region" description="Helical" evidence="7">
    <location>
        <begin position="152"/>
        <end position="174"/>
    </location>
</feature>
<reference evidence="8 9" key="1">
    <citation type="submission" date="2016-10" db="EMBL/GenBank/DDBJ databases">
        <authorList>
            <person name="de Groot N.N."/>
        </authorList>
    </citation>
    <scope>NUCLEOTIDE SEQUENCE [LARGE SCALE GENOMIC DNA]</scope>
    <source>
        <strain evidence="8 9">DSM 10495</strain>
    </source>
</reference>
<feature type="transmembrane region" description="Helical" evidence="7">
    <location>
        <begin position="262"/>
        <end position="283"/>
    </location>
</feature>